<accession>A0A1I3BKU9</accession>
<dbReference type="PANTHER" id="PTHR43877">
    <property type="entry name" value="AMINOALKYLPHOSPHONATE N-ACETYLTRANSFERASE-RELATED-RELATED"/>
    <property type="match status" value="1"/>
</dbReference>
<keyword evidence="2" id="KW-0012">Acyltransferase</keyword>
<dbReference type="GO" id="GO:0016747">
    <property type="term" value="F:acyltransferase activity, transferring groups other than amino-acyl groups"/>
    <property type="evidence" value="ECO:0007669"/>
    <property type="project" value="InterPro"/>
</dbReference>
<gene>
    <name evidence="4" type="ORF">SAMN05216561_101189</name>
</gene>
<evidence type="ECO:0000256" key="2">
    <source>
        <dbReference type="ARBA" id="ARBA00023315"/>
    </source>
</evidence>
<reference evidence="4 5" key="1">
    <citation type="submission" date="2016-10" db="EMBL/GenBank/DDBJ databases">
        <authorList>
            <person name="de Groot N.N."/>
        </authorList>
    </citation>
    <scope>NUCLEOTIDE SEQUENCE [LARGE SCALE GENOMIC DNA]</scope>
    <source>
        <strain evidence="4 5">CGMCC 1.11156</strain>
    </source>
</reference>
<dbReference type="GO" id="GO:0005840">
    <property type="term" value="C:ribosome"/>
    <property type="evidence" value="ECO:0007669"/>
    <property type="project" value="UniProtKB-KW"/>
</dbReference>
<keyword evidence="5" id="KW-1185">Reference proteome</keyword>
<sequence length="341" mass="37374">MSDLQIRPVDPFDDPALDAWHGVYLAAERHGREDLATPWALEELRVQLQAPTRSRRSLLFLGEVAGEAVVAGNVQLRLLDNLSQAEVLVHTAPEHQRRGHGSALLPVLEQAAREHGRTVLASDTAWPHELGPTGDGAPGIEFARTHGYSFALGDVMRVLRLPVADTLLADLAAQAAPRHTAYSLRSWVGPVPDDLVQGWAELATTLMTEAPLGEMEREPEAVDIAALREGEELGRRQGRTKLNTVALDAEGTVVAYTDIATTVHEPTRAYQWGTLVRRADRGHRLGMAVKVANLALLQRETQGLESVVTWNAEVNDHMIGVNEQLGFRAAERLGELQKRLD</sequence>
<proteinExistence type="predicted"/>
<keyword evidence="4" id="KW-0689">Ribosomal protein</keyword>
<dbReference type="SUPFAM" id="SSF55729">
    <property type="entry name" value="Acyl-CoA N-acyltransferases (Nat)"/>
    <property type="match status" value="2"/>
</dbReference>
<dbReference type="Pfam" id="PF00583">
    <property type="entry name" value="Acetyltransf_1"/>
    <property type="match status" value="1"/>
</dbReference>
<protein>
    <submittedName>
        <fullName evidence="4">Ribosomal protein S18 acetylase RimI</fullName>
    </submittedName>
</protein>
<name>A0A1I3BKU9_9ACTN</name>
<dbReference type="Proteomes" id="UP000198649">
    <property type="component" value="Unassembled WGS sequence"/>
</dbReference>
<organism evidence="4 5">
    <name type="scientific">Nocardioides psychrotolerans</name>
    <dbReference type="NCBI Taxonomy" id="1005945"/>
    <lineage>
        <taxon>Bacteria</taxon>
        <taxon>Bacillati</taxon>
        <taxon>Actinomycetota</taxon>
        <taxon>Actinomycetes</taxon>
        <taxon>Propionibacteriales</taxon>
        <taxon>Nocardioidaceae</taxon>
        <taxon>Nocardioides</taxon>
    </lineage>
</organism>
<dbReference type="AlphaFoldDB" id="A0A1I3BKU9"/>
<dbReference type="EMBL" id="FOQG01000001">
    <property type="protein sequence ID" value="SFH62790.1"/>
    <property type="molecule type" value="Genomic_DNA"/>
</dbReference>
<evidence type="ECO:0000259" key="3">
    <source>
        <dbReference type="PROSITE" id="PS51186"/>
    </source>
</evidence>
<dbReference type="OrthoDB" id="4119890at2"/>
<keyword evidence="1" id="KW-0808">Transferase</keyword>
<dbReference type="STRING" id="1005945.SAMN05216561_101189"/>
<keyword evidence="4" id="KW-0687">Ribonucleoprotein</keyword>
<evidence type="ECO:0000313" key="5">
    <source>
        <dbReference type="Proteomes" id="UP000198649"/>
    </source>
</evidence>
<dbReference type="Gene3D" id="3.40.630.30">
    <property type="match status" value="1"/>
</dbReference>
<evidence type="ECO:0000256" key="1">
    <source>
        <dbReference type="ARBA" id="ARBA00022679"/>
    </source>
</evidence>
<dbReference type="InterPro" id="IPR016181">
    <property type="entry name" value="Acyl_CoA_acyltransferase"/>
</dbReference>
<evidence type="ECO:0000313" key="4">
    <source>
        <dbReference type="EMBL" id="SFH62790.1"/>
    </source>
</evidence>
<feature type="domain" description="N-acetyltransferase" evidence="3">
    <location>
        <begin position="4"/>
        <end position="164"/>
    </location>
</feature>
<dbReference type="CDD" id="cd04301">
    <property type="entry name" value="NAT_SF"/>
    <property type="match status" value="1"/>
</dbReference>
<dbReference type="RefSeq" id="WP_091109653.1">
    <property type="nucleotide sequence ID" value="NZ_BKAF01000001.1"/>
</dbReference>
<dbReference type="InterPro" id="IPR050832">
    <property type="entry name" value="Bact_Acetyltransf"/>
</dbReference>
<dbReference type="PROSITE" id="PS51186">
    <property type="entry name" value="GNAT"/>
    <property type="match status" value="1"/>
</dbReference>
<dbReference type="InterPro" id="IPR000182">
    <property type="entry name" value="GNAT_dom"/>
</dbReference>